<dbReference type="EMBL" id="KZ805354">
    <property type="protein sequence ID" value="PVI01658.1"/>
    <property type="molecule type" value="Genomic_DNA"/>
</dbReference>
<evidence type="ECO:0000256" key="1">
    <source>
        <dbReference type="PROSITE-ProRule" id="PRU00023"/>
    </source>
</evidence>
<gene>
    <name evidence="2" type="ORF">DM02DRAFT_613480</name>
</gene>
<keyword evidence="3" id="KW-1185">Reference proteome</keyword>
<name>A0A2V1DTM8_9PLEO</name>
<evidence type="ECO:0000313" key="3">
    <source>
        <dbReference type="Proteomes" id="UP000244855"/>
    </source>
</evidence>
<dbReference type="InterPro" id="IPR002110">
    <property type="entry name" value="Ankyrin_rpt"/>
</dbReference>
<accession>A0A2V1DTM8</accession>
<protein>
    <submittedName>
        <fullName evidence="2">Uncharacterized protein</fullName>
    </submittedName>
</protein>
<sequence>MASPLEALPNEILDFILKHLVNHDIGTLKESDHINCFSLCRLSQCSRFLRQHLEPLLYKTLDARDAALRHGCMTGNLDAIRKVAFYGSNLDAVRSNLYVPLGRTNASPTLQVALKASQLEAFKLLLDLGVGITPQDYTNSGRINSQLTAFAKRLAQPWNEAFLEAVISARAETPLWKDNRKDNRPQSQVLISRLPFPHVVRWASPTLLEILLDHGASLDETCTLSHVGSNKKPAVTPLGAACFRGDILIFDLLVARGAQVDPNDSLRNKHPTTHTHIPVFMAALYMSRKGMTEMIDACVAAGVNINQTCHVRETRLEGDKHICTTPLLTYLSSIESWNTDSFDVSNRSMTPSQGVAHFINALGANIASPVAPPIKYTYGNPTQELYDRTFAQIPSPVELLLTRWGIKSLRIPEFFAVIKLLVEQGGTGPDLSRLLVRIDGQNEPSSSGDMVDIEELWQKFLALLMPQLNQLDQAQKDALLRRVIVDKASMRNRVVHPSYWVKVKAIGRATISTLIRAGANINHLGNDFARYPDMNTPLQKTPLQDTPLHRVVSTFVHTDSLSRDHLHDHPRGQDCPYTKDVMESFGGFLSFLVGEGADPLIENTAVYRDEKTAIDTLLSPMREGRLKLAGGTVEQGLMSFVARLRGQSNAPDSYTGERKPYDNTRDYLRYLPSTNCEPESVGW</sequence>
<dbReference type="Proteomes" id="UP000244855">
    <property type="component" value="Unassembled WGS sequence"/>
</dbReference>
<dbReference type="Gene3D" id="1.25.40.20">
    <property type="entry name" value="Ankyrin repeat-containing domain"/>
    <property type="match status" value="1"/>
</dbReference>
<dbReference type="AlphaFoldDB" id="A0A2V1DTM8"/>
<proteinExistence type="predicted"/>
<organism evidence="2 3">
    <name type="scientific">Periconia macrospinosa</name>
    <dbReference type="NCBI Taxonomy" id="97972"/>
    <lineage>
        <taxon>Eukaryota</taxon>
        <taxon>Fungi</taxon>
        <taxon>Dikarya</taxon>
        <taxon>Ascomycota</taxon>
        <taxon>Pezizomycotina</taxon>
        <taxon>Dothideomycetes</taxon>
        <taxon>Pleosporomycetidae</taxon>
        <taxon>Pleosporales</taxon>
        <taxon>Massarineae</taxon>
        <taxon>Periconiaceae</taxon>
        <taxon>Periconia</taxon>
    </lineage>
</organism>
<dbReference type="SUPFAM" id="SSF48403">
    <property type="entry name" value="Ankyrin repeat"/>
    <property type="match status" value="1"/>
</dbReference>
<dbReference type="SMART" id="SM00248">
    <property type="entry name" value="ANK"/>
    <property type="match status" value="5"/>
</dbReference>
<dbReference type="STRING" id="97972.A0A2V1DTM8"/>
<dbReference type="OrthoDB" id="4508560at2759"/>
<evidence type="ECO:0000313" key="2">
    <source>
        <dbReference type="EMBL" id="PVI01658.1"/>
    </source>
</evidence>
<dbReference type="InterPro" id="IPR036770">
    <property type="entry name" value="Ankyrin_rpt-contain_sf"/>
</dbReference>
<reference evidence="2 3" key="1">
    <citation type="journal article" date="2018" name="Sci. Rep.">
        <title>Comparative genomics provides insights into the lifestyle and reveals functional heterogeneity of dark septate endophytic fungi.</title>
        <authorList>
            <person name="Knapp D.G."/>
            <person name="Nemeth J.B."/>
            <person name="Barry K."/>
            <person name="Hainaut M."/>
            <person name="Henrissat B."/>
            <person name="Johnson J."/>
            <person name="Kuo A."/>
            <person name="Lim J.H.P."/>
            <person name="Lipzen A."/>
            <person name="Nolan M."/>
            <person name="Ohm R.A."/>
            <person name="Tamas L."/>
            <person name="Grigoriev I.V."/>
            <person name="Spatafora J.W."/>
            <person name="Nagy L.G."/>
            <person name="Kovacs G.M."/>
        </authorList>
    </citation>
    <scope>NUCLEOTIDE SEQUENCE [LARGE SCALE GENOMIC DNA]</scope>
    <source>
        <strain evidence="2 3">DSE2036</strain>
    </source>
</reference>
<dbReference type="PROSITE" id="PS50088">
    <property type="entry name" value="ANK_REPEAT"/>
    <property type="match status" value="1"/>
</dbReference>
<keyword evidence="1" id="KW-0040">ANK repeat</keyword>
<feature type="repeat" description="ANK" evidence="1">
    <location>
        <begin position="233"/>
        <end position="265"/>
    </location>
</feature>